<dbReference type="EMBL" id="CAJOBD010002110">
    <property type="protein sequence ID" value="CAF3856555.1"/>
    <property type="molecule type" value="Genomic_DNA"/>
</dbReference>
<evidence type="ECO:0000313" key="3">
    <source>
        <dbReference type="Proteomes" id="UP000663836"/>
    </source>
</evidence>
<organism evidence="2 3">
    <name type="scientific">Rotaria sordida</name>
    <dbReference type="NCBI Taxonomy" id="392033"/>
    <lineage>
        <taxon>Eukaryota</taxon>
        <taxon>Metazoa</taxon>
        <taxon>Spiralia</taxon>
        <taxon>Gnathifera</taxon>
        <taxon>Rotifera</taxon>
        <taxon>Eurotatoria</taxon>
        <taxon>Bdelloidea</taxon>
        <taxon>Philodinida</taxon>
        <taxon>Philodinidae</taxon>
        <taxon>Rotaria</taxon>
    </lineage>
</organism>
<accession>A0A819ESS0</accession>
<dbReference type="InterPro" id="IPR032675">
    <property type="entry name" value="LRR_dom_sf"/>
</dbReference>
<dbReference type="Gene3D" id="3.80.10.10">
    <property type="entry name" value="Ribonuclease Inhibitor"/>
    <property type="match status" value="1"/>
</dbReference>
<protein>
    <recommendedName>
        <fullName evidence="1">F-box domain-containing protein</fullName>
    </recommendedName>
</protein>
<evidence type="ECO:0000313" key="2">
    <source>
        <dbReference type="EMBL" id="CAF3856555.1"/>
    </source>
</evidence>
<sequence>MNHSIVTQLEDLPVEILTEIFDYFTATEIYVGFAQLNDRLNSILKSLHNLTFVTEYDLDPILSFFHSFKAIHVKICHSGLYSLFKPYVIKGGHRLFQRYPSLDCHWYPHPLNEIENIRPDICSQLRSLILPTSSSQLVQMIFNGEFPLLEICHLGKCDPIILPLSTTTQLPSLRQLTIREQNGNTLEKILLMCPSLIYLDFSCNDVIPKFVFTTRCFSSMKYLRLGRLMDFMFHNGQFDILLSFFPSLRQFHLIVNQSHKSFEIIRFAEVAEILLHRLPSLKILDLRIYMMDLMYLLHSTQRLKLIARMHPLFKYILQCNSLVMITSYGFVPNYAYTRRFVRPSFE</sequence>
<dbReference type="PROSITE" id="PS50181">
    <property type="entry name" value="FBOX"/>
    <property type="match status" value="1"/>
</dbReference>
<dbReference type="InterPro" id="IPR001810">
    <property type="entry name" value="F-box_dom"/>
</dbReference>
<dbReference type="AlphaFoldDB" id="A0A819ESS0"/>
<evidence type="ECO:0000259" key="1">
    <source>
        <dbReference type="PROSITE" id="PS50181"/>
    </source>
</evidence>
<comment type="caution">
    <text evidence="2">The sequence shown here is derived from an EMBL/GenBank/DDBJ whole genome shotgun (WGS) entry which is preliminary data.</text>
</comment>
<name>A0A819ESS0_9BILA</name>
<reference evidence="2" key="1">
    <citation type="submission" date="2021-02" db="EMBL/GenBank/DDBJ databases">
        <authorList>
            <person name="Nowell W R."/>
        </authorList>
    </citation>
    <scope>NUCLEOTIDE SEQUENCE</scope>
</reference>
<feature type="domain" description="F-box" evidence="1">
    <location>
        <begin position="6"/>
        <end position="55"/>
    </location>
</feature>
<dbReference type="SUPFAM" id="SSF52047">
    <property type="entry name" value="RNI-like"/>
    <property type="match status" value="1"/>
</dbReference>
<proteinExistence type="predicted"/>
<dbReference type="Proteomes" id="UP000663836">
    <property type="component" value="Unassembled WGS sequence"/>
</dbReference>
<gene>
    <name evidence="2" type="ORF">JBS370_LOCUS18542</name>
</gene>